<accession>A0A917Y392</accession>
<dbReference type="FunFam" id="3.30.70.890:FF:000006">
    <property type="entry name" value="4-diphosphocytidyl-2-C-methyl-D-erythritol kinase"/>
    <property type="match status" value="1"/>
</dbReference>
<sequence>MTIIEKAPAKINLSLDVLRKRETDEYHDVEMIMTTIDLADRLEFTSLEEDRIRISMESRYVPNDERNLAYRAAKLFKEKFGITKGVHIKIDKHIPVSAGLGGGSTDAAAVVRGLNRLWSLDLELADLALIAAKCGSDATFSLYGETAIARGFGEIVEKLPSPPPCWVVLAKPDIGVSTRTIFQHVKVEELTHPNNEALIRALHARDLSAICKHIGNALEAITITLHPEVKRIKDTMKNLGAPGVLMSGTGPTVYGLVEHQEKAKKIYNGMRGFCDEVYLVRLLG</sequence>
<organism evidence="13 14">
    <name type="scientific">Oceanobacillus indicireducens</name>
    <dbReference type="NCBI Taxonomy" id="1004261"/>
    <lineage>
        <taxon>Bacteria</taxon>
        <taxon>Bacillati</taxon>
        <taxon>Bacillota</taxon>
        <taxon>Bacilli</taxon>
        <taxon>Bacillales</taxon>
        <taxon>Bacillaceae</taxon>
        <taxon>Oceanobacillus</taxon>
    </lineage>
</organism>
<evidence type="ECO:0000256" key="9">
    <source>
        <dbReference type="ARBA" id="ARBA00032554"/>
    </source>
</evidence>
<dbReference type="RefSeq" id="WP_188858620.1">
    <property type="nucleotide sequence ID" value="NZ_BMOS01000027.1"/>
</dbReference>
<comment type="catalytic activity">
    <reaction evidence="10">
        <text>4-CDP-2-C-methyl-D-erythritol + ATP = 4-CDP-2-C-methyl-D-erythritol 2-phosphate + ADP + H(+)</text>
        <dbReference type="Rhea" id="RHEA:18437"/>
        <dbReference type="ChEBI" id="CHEBI:15378"/>
        <dbReference type="ChEBI" id="CHEBI:30616"/>
        <dbReference type="ChEBI" id="CHEBI:57823"/>
        <dbReference type="ChEBI" id="CHEBI:57919"/>
        <dbReference type="ChEBI" id="CHEBI:456216"/>
        <dbReference type="EC" id="2.7.1.148"/>
    </reaction>
</comment>
<evidence type="ECO:0000313" key="14">
    <source>
        <dbReference type="Proteomes" id="UP000624041"/>
    </source>
</evidence>
<feature type="domain" description="GHMP kinase C-terminal" evidence="12">
    <location>
        <begin position="199"/>
        <end position="274"/>
    </location>
</feature>
<keyword evidence="14" id="KW-1185">Reference proteome</keyword>
<comment type="pathway">
    <text evidence="10">Isoprenoid biosynthesis; isopentenyl diphosphate biosynthesis via DXP pathway; isopentenyl diphosphate from 1-deoxy-D-xylulose 5-phosphate: step 3/6.</text>
</comment>
<comment type="caution">
    <text evidence="13">The sequence shown here is derived from an EMBL/GenBank/DDBJ whole genome shotgun (WGS) entry which is preliminary data.</text>
</comment>
<feature type="binding site" evidence="10">
    <location>
        <begin position="95"/>
        <end position="105"/>
    </location>
    <ligand>
        <name>ATP</name>
        <dbReference type="ChEBI" id="CHEBI:30616"/>
    </ligand>
</feature>
<protein>
    <recommendedName>
        <fullName evidence="3 10">4-diphosphocytidyl-2-C-methyl-D-erythritol kinase</fullName>
        <shortName evidence="10">CMK</shortName>
        <ecNumber evidence="2 10">2.7.1.148</ecNumber>
    </recommendedName>
    <alternativeName>
        <fullName evidence="9 10">4-(cytidine-5'-diphospho)-2-C-methyl-D-erythritol kinase</fullName>
    </alternativeName>
</protein>
<dbReference type="Gene3D" id="3.30.70.890">
    <property type="entry name" value="GHMP kinase, C-terminal domain"/>
    <property type="match status" value="1"/>
</dbReference>
<evidence type="ECO:0000256" key="4">
    <source>
        <dbReference type="ARBA" id="ARBA00022679"/>
    </source>
</evidence>
<dbReference type="EMBL" id="BMOS01000027">
    <property type="protein sequence ID" value="GGN63518.1"/>
    <property type="molecule type" value="Genomic_DNA"/>
</dbReference>
<evidence type="ECO:0000256" key="7">
    <source>
        <dbReference type="ARBA" id="ARBA00022840"/>
    </source>
</evidence>
<comment type="similarity">
    <text evidence="1 10">Belongs to the GHMP kinase family. IspE subfamily.</text>
</comment>
<dbReference type="PANTHER" id="PTHR43527:SF2">
    <property type="entry name" value="4-DIPHOSPHOCYTIDYL-2-C-METHYL-D-ERYTHRITOL KINASE, CHLOROPLASTIC"/>
    <property type="match status" value="1"/>
</dbReference>
<dbReference type="AlphaFoldDB" id="A0A917Y392"/>
<dbReference type="NCBIfam" id="TIGR00154">
    <property type="entry name" value="ispE"/>
    <property type="match status" value="1"/>
</dbReference>
<dbReference type="GO" id="GO:0016114">
    <property type="term" value="P:terpenoid biosynthetic process"/>
    <property type="evidence" value="ECO:0007669"/>
    <property type="project" value="UniProtKB-UniRule"/>
</dbReference>
<dbReference type="Proteomes" id="UP000624041">
    <property type="component" value="Unassembled WGS sequence"/>
</dbReference>
<evidence type="ECO:0000313" key="13">
    <source>
        <dbReference type="EMBL" id="GGN63518.1"/>
    </source>
</evidence>
<dbReference type="Pfam" id="PF08544">
    <property type="entry name" value="GHMP_kinases_C"/>
    <property type="match status" value="1"/>
</dbReference>
<name>A0A917Y392_9BACI</name>
<evidence type="ECO:0000256" key="1">
    <source>
        <dbReference type="ARBA" id="ARBA00009684"/>
    </source>
</evidence>
<dbReference type="InterPro" id="IPR020568">
    <property type="entry name" value="Ribosomal_Su5_D2-typ_SF"/>
</dbReference>
<dbReference type="GO" id="GO:0019288">
    <property type="term" value="P:isopentenyl diphosphate biosynthetic process, methylerythritol 4-phosphate pathway"/>
    <property type="evidence" value="ECO:0007669"/>
    <property type="project" value="UniProtKB-UniRule"/>
</dbReference>
<feature type="domain" description="GHMP kinase N-terminal" evidence="11">
    <location>
        <begin position="67"/>
        <end position="144"/>
    </location>
</feature>
<dbReference type="PANTHER" id="PTHR43527">
    <property type="entry name" value="4-DIPHOSPHOCYTIDYL-2-C-METHYL-D-ERYTHRITOL KINASE, CHLOROPLASTIC"/>
    <property type="match status" value="1"/>
</dbReference>
<evidence type="ECO:0000259" key="11">
    <source>
        <dbReference type="Pfam" id="PF00288"/>
    </source>
</evidence>
<evidence type="ECO:0000259" key="12">
    <source>
        <dbReference type="Pfam" id="PF08544"/>
    </source>
</evidence>
<dbReference type="InterPro" id="IPR013750">
    <property type="entry name" value="GHMP_kinase_C_dom"/>
</dbReference>
<keyword evidence="7 10" id="KW-0067">ATP-binding</keyword>
<dbReference type="HAMAP" id="MF_00061">
    <property type="entry name" value="IspE"/>
    <property type="match status" value="1"/>
</dbReference>
<keyword evidence="6 10" id="KW-0418">Kinase</keyword>
<dbReference type="EC" id="2.7.1.148" evidence="2 10"/>
<evidence type="ECO:0000256" key="2">
    <source>
        <dbReference type="ARBA" id="ARBA00012052"/>
    </source>
</evidence>
<dbReference type="PIRSF" id="PIRSF010376">
    <property type="entry name" value="IspE"/>
    <property type="match status" value="1"/>
</dbReference>
<keyword evidence="4 10" id="KW-0808">Transferase</keyword>
<comment type="function">
    <text evidence="10">Catalyzes the phosphorylation of the position 2 hydroxy group of 4-diphosphocytidyl-2C-methyl-D-erythritol.</text>
</comment>
<dbReference type="InterPro" id="IPR036554">
    <property type="entry name" value="GHMP_kinase_C_sf"/>
</dbReference>
<dbReference type="Gene3D" id="3.30.230.10">
    <property type="match status" value="1"/>
</dbReference>
<dbReference type="InterPro" id="IPR004424">
    <property type="entry name" value="IspE"/>
</dbReference>
<dbReference type="GO" id="GO:0050515">
    <property type="term" value="F:4-(cytidine 5'-diphospho)-2-C-methyl-D-erythritol kinase activity"/>
    <property type="evidence" value="ECO:0007669"/>
    <property type="project" value="UniProtKB-UniRule"/>
</dbReference>
<feature type="active site" evidence="10">
    <location>
        <position position="137"/>
    </location>
</feature>
<reference evidence="13" key="1">
    <citation type="journal article" date="2014" name="Int. J. Syst. Evol. Microbiol.">
        <title>Complete genome sequence of Corynebacterium casei LMG S-19264T (=DSM 44701T), isolated from a smear-ripened cheese.</title>
        <authorList>
            <consortium name="US DOE Joint Genome Institute (JGI-PGF)"/>
            <person name="Walter F."/>
            <person name="Albersmeier A."/>
            <person name="Kalinowski J."/>
            <person name="Ruckert C."/>
        </authorList>
    </citation>
    <scope>NUCLEOTIDE SEQUENCE</scope>
    <source>
        <strain evidence="13">JCM 17251</strain>
    </source>
</reference>
<keyword evidence="5 10" id="KW-0547">Nucleotide-binding</keyword>
<gene>
    <name evidence="10 13" type="primary">ispE</name>
    <name evidence="13" type="ORF">GCM10007971_30520</name>
</gene>
<evidence type="ECO:0000256" key="3">
    <source>
        <dbReference type="ARBA" id="ARBA00017473"/>
    </source>
</evidence>
<proteinExistence type="inferred from homology"/>
<dbReference type="GO" id="GO:0005524">
    <property type="term" value="F:ATP binding"/>
    <property type="evidence" value="ECO:0007669"/>
    <property type="project" value="UniProtKB-UniRule"/>
</dbReference>
<reference evidence="13" key="2">
    <citation type="submission" date="2020-09" db="EMBL/GenBank/DDBJ databases">
        <authorList>
            <person name="Sun Q."/>
            <person name="Ohkuma M."/>
        </authorList>
    </citation>
    <scope>NUCLEOTIDE SEQUENCE</scope>
    <source>
        <strain evidence="13">JCM 17251</strain>
    </source>
</reference>
<evidence type="ECO:0000256" key="6">
    <source>
        <dbReference type="ARBA" id="ARBA00022777"/>
    </source>
</evidence>
<dbReference type="FunFam" id="3.30.230.10:FF:000029">
    <property type="entry name" value="4-diphosphocytidyl-2-C-methyl-D-erythritol kinase"/>
    <property type="match status" value="1"/>
</dbReference>
<dbReference type="InterPro" id="IPR014721">
    <property type="entry name" value="Ribsml_uS5_D2-typ_fold_subgr"/>
</dbReference>
<evidence type="ECO:0000256" key="5">
    <source>
        <dbReference type="ARBA" id="ARBA00022741"/>
    </source>
</evidence>
<dbReference type="Pfam" id="PF00288">
    <property type="entry name" value="GHMP_kinases_N"/>
    <property type="match status" value="1"/>
</dbReference>
<dbReference type="SUPFAM" id="SSF55060">
    <property type="entry name" value="GHMP Kinase, C-terminal domain"/>
    <property type="match status" value="1"/>
</dbReference>
<keyword evidence="8 10" id="KW-0414">Isoprene biosynthesis</keyword>
<evidence type="ECO:0000256" key="10">
    <source>
        <dbReference type="HAMAP-Rule" id="MF_00061"/>
    </source>
</evidence>
<feature type="active site" evidence="10">
    <location>
        <position position="10"/>
    </location>
</feature>
<dbReference type="InterPro" id="IPR006204">
    <property type="entry name" value="GHMP_kinase_N_dom"/>
</dbReference>
<dbReference type="SUPFAM" id="SSF54211">
    <property type="entry name" value="Ribosomal protein S5 domain 2-like"/>
    <property type="match status" value="1"/>
</dbReference>
<evidence type="ECO:0000256" key="8">
    <source>
        <dbReference type="ARBA" id="ARBA00023229"/>
    </source>
</evidence>